<proteinExistence type="predicted"/>
<keyword evidence="10" id="KW-1185">Reference proteome</keyword>
<feature type="transmembrane region" description="Helical" evidence="7">
    <location>
        <begin position="54"/>
        <end position="72"/>
    </location>
</feature>
<keyword evidence="4" id="KW-0029">Amino-acid transport</keyword>
<evidence type="ECO:0000256" key="5">
    <source>
        <dbReference type="ARBA" id="ARBA00022989"/>
    </source>
</evidence>
<organism evidence="9 10">
    <name type="scientific">Hortaea werneckii EXF-2000</name>
    <dbReference type="NCBI Taxonomy" id="1157616"/>
    <lineage>
        <taxon>Eukaryota</taxon>
        <taxon>Fungi</taxon>
        <taxon>Dikarya</taxon>
        <taxon>Ascomycota</taxon>
        <taxon>Pezizomycotina</taxon>
        <taxon>Dothideomycetes</taxon>
        <taxon>Dothideomycetidae</taxon>
        <taxon>Mycosphaerellales</taxon>
        <taxon>Teratosphaeriaceae</taxon>
        <taxon>Hortaea</taxon>
    </lineage>
</organism>
<reference evidence="9 10" key="1">
    <citation type="submission" date="2017-01" db="EMBL/GenBank/DDBJ databases">
        <title>The recent genome duplication of the halophilic yeast Hortaea werneckii: insights from long-read sequencing.</title>
        <authorList>
            <person name="Sinha S."/>
            <person name="Flibotte S."/>
            <person name="Neira M."/>
            <person name="Lenassi M."/>
            <person name="Gostincar C."/>
            <person name="Stajich J.E."/>
            <person name="Nislow C.E."/>
        </authorList>
    </citation>
    <scope>NUCLEOTIDE SEQUENCE [LARGE SCALE GENOMIC DNA]</scope>
    <source>
        <strain evidence="9 10">EXF-2000</strain>
    </source>
</reference>
<evidence type="ECO:0000259" key="8">
    <source>
        <dbReference type="Pfam" id="PF00324"/>
    </source>
</evidence>
<comment type="subcellular location">
    <subcellularLocation>
        <location evidence="1">Membrane</location>
        <topology evidence="1">Multi-pass membrane protein</topology>
    </subcellularLocation>
</comment>
<evidence type="ECO:0000313" key="9">
    <source>
        <dbReference type="EMBL" id="OTA38757.1"/>
    </source>
</evidence>
<dbReference type="InParanoid" id="A0A1Z5TRV4"/>
<dbReference type="PANTHER" id="PTHR43341">
    <property type="entry name" value="AMINO ACID PERMEASE"/>
    <property type="match status" value="1"/>
</dbReference>
<dbReference type="GO" id="GO:0015171">
    <property type="term" value="F:amino acid transmembrane transporter activity"/>
    <property type="evidence" value="ECO:0007669"/>
    <property type="project" value="TreeGrafter"/>
</dbReference>
<accession>A0A1Z5TRV4</accession>
<dbReference type="STRING" id="1157616.A0A1Z5TRV4"/>
<sequence>MSCVTYELDSVVKDDKGADIERQPSGPKDGTVTEVIGSGVDNAGYHRRLSKRQIMMMTFGAGIGTGLWVGTGNALKYAGPAGTAVAYTIVAYVNGFIFLSVISCGITSFYVASRSLTALADLQLVHPFFGAKDKAGRPWISLLICGALGGGLCYLNCNKTAIQVYNWFSSLVGIAGFINWGAIFITQIRFRAALKAQGISPDTLPFKAPLAPWAHWLGLVIIIFILACEFYISVSPIGEPGTAVTFFANYLGMPLFLFDFVAYKLWFRTKLVKPSEVDFSEAKMFDEEDRLAREIMDDEALQKDDGFGLWQKAKNLVLG</sequence>
<evidence type="ECO:0000256" key="6">
    <source>
        <dbReference type="ARBA" id="ARBA00023136"/>
    </source>
</evidence>
<dbReference type="AlphaFoldDB" id="A0A1Z5TRV4"/>
<feature type="transmembrane region" description="Helical" evidence="7">
    <location>
        <begin position="84"/>
        <end position="112"/>
    </location>
</feature>
<keyword evidence="2" id="KW-0813">Transport</keyword>
<dbReference type="Proteomes" id="UP000194280">
    <property type="component" value="Unassembled WGS sequence"/>
</dbReference>
<gene>
    <name evidence="9" type="ORF">BTJ68_01240</name>
</gene>
<dbReference type="InterPro" id="IPR050524">
    <property type="entry name" value="APC_YAT"/>
</dbReference>
<evidence type="ECO:0000313" key="10">
    <source>
        <dbReference type="Proteomes" id="UP000194280"/>
    </source>
</evidence>
<evidence type="ECO:0000256" key="7">
    <source>
        <dbReference type="SAM" id="Phobius"/>
    </source>
</evidence>
<comment type="caution">
    <text evidence="9">The sequence shown here is derived from an EMBL/GenBank/DDBJ whole genome shotgun (WGS) entry which is preliminary data.</text>
</comment>
<feature type="transmembrane region" description="Helical" evidence="7">
    <location>
        <begin position="246"/>
        <end position="266"/>
    </location>
</feature>
<dbReference type="OrthoDB" id="3900342at2759"/>
<keyword evidence="5 7" id="KW-1133">Transmembrane helix</keyword>
<name>A0A1Z5TRV4_HORWE</name>
<dbReference type="EMBL" id="MUNK01000008">
    <property type="protein sequence ID" value="OTA38757.1"/>
    <property type="molecule type" value="Genomic_DNA"/>
</dbReference>
<evidence type="ECO:0000256" key="3">
    <source>
        <dbReference type="ARBA" id="ARBA00022692"/>
    </source>
</evidence>
<feature type="transmembrane region" description="Helical" evidence="7">
    <location>
        <begin position="213"/>
        <end position="234"/>
    </location>
</feature>
<dbReference type="GO" id="GO:0016020">
    <property type="term" value="C:membrane"/>
    <property type="evidence" value="ECO:0007669"/>
    <property type="project" value="UniProtKB-SubCell"/>
</dbReference>
<keyword evidence="6 7" id="KW-0472">Membrane</keyword>
<feature type="transmembrane region" description="Helical" evidence="7">
    <location>
        <begin position="167"/>
        <end position="185"/>
    </location>
</feature>
<dbReference type="InterPro" id="IPR004841">
    <property type="entry name" value="AA-permease/SLC12A_dom"/>
</dbReference>
<dbReference type="VEuPathDB" id="FungiDB:BTJ68_01240"/>
<evidence type="ECO:0000256" key="1">
    <source>
        <dbReference type="ARBA" id="ARBA00004141"/>
    </source>
</evidence>
<evidence type="ECO:0000256" key="2">
    <source>
        <dbReference type="ARBA" id="ARBA00022448"/>
    </source>
</evidence>
<evidence type="ECO:0000256" key="4">
    <source>
        <dbReference type="ARBA" id="ARBA00022970"/>
    </source>
</evidence>
<dbReference type="Gene3D" id="1.20.1740.10">
    <property type="entry name" value="Amino acid/polyamine transporter I"/>
    <property type="match status" value="2"/>
</dbReference>
<dbReference type="Pfam" id="PF00324">
    <property type="entry name" value="AA_permease"/>
    <property type="match status" value="1"/>
</dbReference>
<dbReference type="PANTHER" id="PTHR43341:SF1">
    <property type="entry name" value="GENERAL AMINO-ACID PERMEASE GAP1"/>
    <property type="match status" value="1"/>
</dbReference>
<feature type="domain" description="Amino acid permease/ SLC12A" evidence="8">
    <location>
        <begin position="93"/>
        <end position="271"/>
    </location>
</feature>
<protein>
    <recommendedName>
        <fullName evidence="8">Amino acid permease/ SLC12A domain-containing protein</fullName>
    </recommendedName>
</protein>
<keyword evidence="3 7" id="KW-0812">Transmembrane</keyword>
<feature type="transmembrane region" description="Helical" evidence="7">
    <location>
        <begin position="139"/>
        <end position="155"/>
    </location>
</feature>